<protein>
    <submittedName>
        <fullName evidence="1">Uncharacterized protein</fullName>
    </submittedName>
</protein>
<gene>
    <name evidence="1" type="ORF">NQV15_14370</name>
</gene>
<accession>A0ABY5M4C5</accession>
<reference evidence="1 2" key="1">
    <citation type="submission" date="2022-08" db="EMBL/GenBank/DDBJ databases">
        <title>novel species in genus Aeromicrobium.</title>
        <authorList>
            <person name="Ye L."/>
        </authorList>
    </citation>
    <scope>NUCLEOTIDE SEQUENCE [LARGE SCALE GENOMIC DNA]</scope>
    <source>
        <strain evidence="2">zg-Y1379</strain>
    </source>
</reference>
<organism evidence="1 2">
    <name type="scientific">Aeromicrobium wangtongii</name>
    <dbReference type="NCBI Taxonomy" id="2969247"/>
    <lineage>
        <taxon>Bacteria</taxon>
        <taxon>Bacillati</taxon>
        <taxon>Actinomycetota</taxon>
        <taxon>Actinomycetes</taxon>
        <taxon>Propionibacteriales</taxon>
        <taxon>Nocardioidaceae</taxon>
        <taxon>Aeromicrobium</taxon>
    </lineage>
</organism>
<proteinExistence type="predicted"/>
<evidence type="ECO:0000313" key="1">
    <source>
        <dbReference type="EMBL" id="UUP13028.1"/>
    </source>
</evidence>
<name>A0ABY5M4C5_9ACTN</name>
<keyword evidence="2" id="KW-1185">Reference proteome</keyword>
<evidence type="ECO:0000313" key="2">
    <source>
        <dbReference type="Proteomes" id="UP001316184"/>
    </source>
</evidence>
<sequence length="100" mass="11243">MHLIVDSTSASLQDEHNFRELDLTLAPGLSINRLQQTLATVLPESEVHSDHVWVPVDSLRELGHPLDATWLEAFAGMIDYAASYGWTRHEGREVRLHVTA</sequence>
<dbReference type="RefSeq" id="WP_232401209.1">
    <property type="nucleotide sequence ID" value="NZ_CP102173.1"/>
</dbReference>
<dbReference type="EMBL" id="CP102173">
    <property type="protein sequence ID" value="UUP13028.1"/>
    <property type="molecule type" value="Genomic_DNA"/>
</dbReference>
<dbReference type="Proteomes" id="UP001316184">
    <property type="component" value="Chromosome"/>
</dbReference>